<dbReference type="Proteomes" id="UP000317288">
    <property type="component" value="Unassembled WGS sequence"/>
</dbReference>
<reference evidence="1 2" key="1">
    <citation type="submission" date="2019-07" db="EMBL/GenBank/DDBJ databases">
        <title>Diversity of Bacteria from Kongsfjorden, Arctic.</title>
        <authorList>
            <person name="Yu Y."/>
        </authorList>
    </citation>
    <scope>NUCLEOTIDE SEQUENCE [LARGE SCALE GENOMIC DNA]</scope>
    <source>
        <strain evidence="1 2">SM1922</strain>
    </source>
</reference>
<proteinExistence type="predicted"/>
<gene>
    <name evidence="1" type="ORF">FQP89_07220</name>
</gene>
<protein>
    <submittedName>
        <fullName evidence="1">Phospholipid methyltransferase</fullName>
    </submittedName>
</protein>
<dbReference type="CDD" id="cd02440">
    <property type="entry name" value="AdoMet_MTases"/>
    <property type="match status" value="1"/>
</dbReference>
<dbReference type="GO" id="GO:0032259">
    <property type="term" value="P:methylation"/>
    <property type="evidence" value="ECO:0007669"/>
    <property type="project" value="UniProtKB-KW"/>
</dbReference>
<comment type="caution">
    <text evidence="1">The sequence shown here is derived from an EMBL/GenBank/DDBJ whole genome shotgun (WGS) entry which is preliminary data.</text>
</comment>
<evidence type="ECO:0000313" key="1">
    <source>
        <dbReference type="EMBL" id="TVU90875.1"/>
    </source>
</evidence>
<dbReference type="InterPro" id="IPR029063">
    <property type="entry name" value="SAM-dependent_MTases_sf"/>
</dbReference>
<dbReference type="EMBL" id="VNFE01000002">
    <property type="protein sequence ID" value="TVU90875.1"/>
    <property type="molecule type" value="Genomic_DNA"/>
</dbReference>
<sequence>MKQCTTTNASLSFFLAWARNPLLVASVLPSGSALAGLITSEISRETGPVIELGPGTGVFTRALIERGVKQEDLTLIESMPEFAVALSILYPQAQILRMDATRLRMVDLFDGKPAGAVISGLPLLSMSPRKVIAVLSGAFRKMRPEGVLYQFTYGARCPVSQRFQHHLGIKAELLGRTLANLPPATVYRFRRVTSTH</sequence>
<accession>A0A558JB55</accession>
<dbReference type="SUPFAM" id="SSF53335">
    <property type="entry name" value="S-adenosyl-L-methionine-dependent methyltransferases"/>
    <property type="match status" value="1"/>
</dbReference>
<dbReference type="GO" id="GO:0008168">
    <property type="term" value="F:methyltransferase activity"/>
    <property type="evidence" value="ECO:0007669"/>
    <property type="project" value="UniProtKB-KW"/>
</dbReference>
<keyword evidence="1" id="KW-0489">Methyltransferase</keyword>
<keyword evidence="1" id="KW-0808">Transferase</keyword>
<dbReference type="AlphaFoldDB" id="A0A558JB55"/>
<organism evidence="1 2">
    <name type="scientific">Vreelandella titanicae</name>
    <dbReference type="NCBI Taxonomy" id="664683"/>
    <lineage>
        <taxon>Bacteria</taxon>
        <taxon>Pseudomonadati</taxon>
        <taxon>Pseudomonadota</taxon>
        <taxon>Gammaproteobacteria</taxon>
        <taxon>Oceanospirillales</taxon>
        <taxon>Halomonadaceae</taxon>
        <taxon>Vreelandella</taxon>
    </lineage>
</organism>
<evidence type="ECO:0000313" key="2">
    <source>
        <dbReference type="Proteomes" id="UP000317288"/>
    </source>
</evidence>
<dbReference type="RefSeq" id="WP_144810448.1">
    <property type="nucleotide sequence ID" value="NZ_VNFE01000002.1"/>
</dbReference>
<dbReference type="Gene3D" id="3.40.50.150">
    <property type="entry name" value="Vaccinia Virus protein VP39"/>
    <property type="match status" value="1"/>
</dbReference>
<name>A0A558JB55_9GAMM</name>